<dbReference type="SUPFAM" id="SSF54001">
    <property type="entry name" value="Cysteine proteinases"/>
    <property type="match status" value="1"/>
</dbReference>
<keyword evidence="4" id="KW-0479">Metal-binding</keyword>
<dbReference type="FunFam" id="2.60.40.10:FF:000171">
    <property type="entry name" value="protein-glutamine gamma-glutamyltransferase 6"/>
    <property type="match status" value="1"/>
</dbReference>
<dbReference type="InterPro" id="IPR038765">
    <property type="entry name" value="Papain-like_cys_pep_sf"/>
</dbReference>
<comment type="caution">
    <text evidence="12">The sequence shown here is derived from an EMBL/GenBank/DDBJ whole genome shotgun (WGS) entry which is preliminary data.</text>
</comment>
<dbReference type="InterPro" id="IPR023608">
    <property type="entry name" value="Transglutaminase_animal"/>
</dbReference>
<dbReference type="InterPro" id="IPR036238">
    <property type="entry name" value="Transglutaminase_C_sf"/>
</dbReference>
<dbReference type="Proteomes" id="UP000789390">
    <property type="component" value="Unassembled WGS sequence"/>
</dbReference>
<dbReference type="FunFam" id="2.60.40.10:FF:002167">
    <property type="entry name" value="Transglutaminase, isoform B"/>
    <property type="match status" value="1"/>
</dbReference>
<dbReference type="PANTHER" id="PTHR11590">
    <property type="entry name" value="PROTEIN-GLUTAMINE GAMMA-GLUTAMYLTRANSFERASE"/>
    <property type="match status" value="1"/>
</dbReference>
<feature type="active site" evidence="9">
    <location>
        <position position="469"/>
    </location>
</feature>
<comment type="cofactor">
    <cofactor evidence="1">
        <name>Ca(2+)</name>
        <dbReference type="ChEBI" id="CHEBI:29108"/>
    </cofactor>
</comment>
<dbReference type="GO" id="GO:0003810">
    <property type="term" value="F:protein-glutamine gamma-glutamyltransferase activity"/>
    <property type="evidence" value="ECO:0007669"/>
    <property type="project" value="UniProtKB-EC"/>
</dbReference>
<evidence type="ECO:0000256" key="6">
    <source>
        <dbReference type="ARBA" id="ARBA00023315"/>
    </source>
</evidence>
<protein>
    <recommendedName>
        <fullName evidence="7">protein-glutamine gamma-glutamyltransferase</fullName>
        <ecNumber evidence="7">2.3.2.13</ecNumber>
    </recommendedName>
</protein>
<dbReference type="InterPro" id="IPR001102">
    <property type="entry name" value="Transglutaminase_N"/>
</dbReference>
<dbReference type="Pfam" id="PF00927">
    <property type="entry name" value="Transglut_C"/>
    <property type="match status" value="2"/>
</dbReference>
<keyword evidence="13" id="KW-1185">Reference proteome</keyword>
<dbReference type="Pfam" id="PF01841">
    <property type="entry name" value="Transglut_core"/>
    <property type="match status" value="1"/>
</dbReference>
<dbReference type="PROSITE" id="PS00547">
    <property type="entry name" value="TRANSGLUTAMINASES"/>
    <property type="match status" value="1"/>
</dbReference>
<dbReference type="SMART" id="SM00460">
    <property type="entry name" value="TGc"/>
    <property type="match status" value="1"/>
</dbReference>
<dbReference type="InterPro" id="IPR002931">
    <property type="entry name" value="Transglutaminase-like"/>
</dbReference>
<reference evidence="12" key="1">
    <citation type="submission" date="2021-11" db="EMBL/GenBank/DDBJ databases">
        <authorList>
            <person name="Schell T."/>
        </authorList>
    </citation>
    <scope>NUCLEOTIDE SEQUENCE</scope>
    <source>
        <strain evidence="12">M5</strain>
    </source>
</reference>
<accession>A0A8J2WGE0</accession>
<evidence type="ECO:0000256" key="4">
    <source>
        <dbReference type="ARBA" id="ARBA00022723"/>
    </source>
</evidence>
<proteinExistence type="inferred from homology"/>
<comment type="similarity">
    <text evidence="2">Belongs to the transglutaminase superfamily. Transglutaminase family.</text>
</comment>
<dbReference type="InterPro" id="IPR013808">
    <property type="entry name" value="Transglutaminase_AS"/>
</dbReference>
<dbReference type="GO" id="GO:0046872">
    <property type="term" value="F:metal ion binding"/>
    <property type="evidence" value="ECO:0007669"/>
    <property type="project" value="UniProtKB-KW"/>
</dbReference>
<feature type="active site" evidence="9">
    <location>
        <position position="445"/>
    </location>
</feature>
<feature type="domain" description="Transglutaminase-like" evidence="11">
    <location>
        <begin position="378"/>
        <end position="472"/>
    </location>
</feature>
<evidence type="ECO:0000256" key="7">
    <source>
        <dbReference type="ARBA" id="ARBA00024222"/>
    </source>
</evidence>
<dbReference type="OrthoDB" id="437511at2759"/>
<name>A0A8J2WGE0_9CRUS</name>
<dbReference type="Gene3D" id="2.60.40.10">
    <property type="entry name" value="Immunoglobulins"/>
    <property type="match status" value="3"/>
</dbReference>
<dbReference type="SUPFAM" id="SSF49309">
    <property type="entry name" value="Transglutaminase, two C-terminal domains"/>
    <property type="match status" value="2"/>
</dbReference>
<dbReference type="SUPFAM" id="SSF81296">
    <property type="entry name" value="E set domains"/>
    <property type="match status" value="1"/>
</dbReference>
<dbReference type="FunFam" id="3.90.260.10:FF:000001">
    <property type="entry name" value="Protein-glutamine gamma-glutamyltransferase 2"/>
    <property type="match status" value="1"/>
</dbReference>
<feature type="region of interest" description="Disordered" evidence="10">
    <location>
        <begin position="28"/>
        <end position="103"/>
    </location>
</feature>
<evidence type="ECO:0000256" key="3">
    <source>
        <dbReference type="ARBA" id="ARBA00022679"/>
    </source>
</evidence>
<evidence type="ECO:0000256" key="10">
    <source>
        <dbReference type="SAM" id="MobiDB-lite"/>
    </source>
</evidence>
<feature type="active site" evidence="9">
    <location>
        <position position="386"/>
    </location>
</feature>
<dbReference type="InterPro" id="IPR013783">
    <property type="entry name" value="Ig-like_fold"/>
</dbReference>
<evidence type="ECO:0000256" key="8">
    <source>
        <dbReference type="ARBA" id="ARBA00051843"/>
    </source>
</evidence>
<keyword evidence="3" id="KW-0808">Transferase</keyword>
<dbReference type="InterPro" id="IPR036985">
    <property type="entry name" value="Transglutaminase-like_sf"/>
</dbReference>
<keyword evidence="6" id="KW-0012">Acyltransferase</keyword>
<dbReference type="AlphaFoldDB" id="A0A8J2WGE0"/>
<dbReference type="Pfam" id="PF00868">
    <property type="entry name" value="Transglut_N"/>
    <property type="match status" value="1"/>
</dbReference>
<dbReference type="EC" id="2.3.2.13" evidence="7"/>
<evidence type="ECO:0000259" key="11">
    <source>
        <dbReference type="SMART" id="SM00460"/>
    </source>
</evidence>
<keyword evidence="5" id="KW-0106">Calcium</keyword>
<gene>
    <name evidence="12" type="ORF">DGAL_LOCUS9470</name>
</gene>
<evidence type="ECO:0000313" key="12">
    <source>
        <dbReference type="EMBL" id="CAH0106316.1"/>
    </source>
</evidence>
<dbReference type="Gene3D" id="3.90.260.10">
    <property type="entry name" value="Transglutaminase-like"/>
    <property type="match status" value="1"/>
</dbReference>
<feature type="compositionally biased region" description="Basic and acidic residues" evidence="10">
    <location>
        <begin position="29"/>
        <end position="38"/>
    </location>
</feature>
<evidence type="ECO:0000256" key="1">
    <source>
        <dbReference type="ARBA" id="ARBA00001913"/>
    </source>
</evidence>
<evidence type="ECO:0000256" key="5">
    <source>
        <dbReference type="ARBA" id="ARBA00022837"/>
    </source>
</evidence>
<evidence type="ECO:0000256" key="2">
    <source>
        <dbReference type="ARBA" id="ARBA00005968"/>
    </source>
</evidence>
<evidence type="ECO:0000256" key="9">
    <source>
        <dbReference type="PIRSR" id="PIRSR000459-1"/>
    </source>
</evidence>
<organism evidence="12 13">
    <name type="scientific">Daphnia galeata</name>
    <dbReference type="NCBI Taxonomy" id="27404"/>
    <lineage>
        <taxon>Eukaryota</taxon>
        <taxon>Metazoa</taxon>
        <taxon>Ecdysozoa</taxon>
        <taxon>Arthropoda</taxon>
        <taxon>Crustacea</taxon>
        <taxon>Branchiopoda</taxon>
        <taxon>Diplostraca</taxon>
        <taxon>Cladocera</taxon>
        <taxon>Anomopoda</taxon>
        <taxon>Daphniidae</taxon>
        <taxon>Daphnia</taxon>
    </lineage>
</organism>
<comment type="catalytic activity">
    <reaction evidence="8">
        <text>L-glutaminyl-[protein] + L-lysyl-[protein] = [protein]-L-lysyl-N(6)-5-L-glutamyl-[protein] + NH4(+)</text>
        <dbReference type="Rhea" id="RHEA:54816"/>
        <dbReference type="Rhea" id="RHEA-COMP:9752"/>
        <dbReference type="Rhea" id="RHEA-COMP:10207"/>
        <dbReference type="Rhea" id="RHEA-COMP:14005"/>
        <dbReference type="ChEBI" id="CHEBI:28938"/>
        <dbReference type="ChEBI" id="CHEBI:29969"/>
        <dbReference type="ChEBI" id="CHEBI:30011"/>
        <dbReference type="ChEBI" id="CHEBI:138370"/>
        <dbReference type="EC" id="2.3.2.13"/>
    </reaction>
</comment>
<dbReference type="PANTHER" id="PTHR11590:SF69">
    <property type="entry name" value="RE08173P"/>
    <property type="match status" value="1"/>
</dbReference>
<dbReference type="EMBL" id="CAKKLH010000223">
    <property type="protein sequence ID" value="CAH0106316.1"/>
    <property type="molecule type" value="Genomic_DNA"/>
</dbReference>
<dbReference type="PIRSF" id="PIRSF000459">
    <property type="entry name" value="TGM_EBP42"/>
    <property type="match status" value="1"/>
</dbReference>
<evidence type="ECO:0000313" key="13">
    <source>
        <dbReference type="Proteomes" id="UP000789390"/>
    </source>
</evidence>
<dbReference type="InterPro" id="IPR014756">
    <property type="entry name" value="Ig_E-set"/>
</dbReference>
<dbReference type="FunFam" id="2.60.40.10:FF:000090">
    <property type="entry name" value="Protein-glutamine gamma-glutamyltransferase 2"/>
    <property type="match status" value="1"/>
</dbReference>
<sequence length="807" mass="89367">MGNRNSSGRTSRATAVFTSCCKCRTYSIDGHDTGRGRDGAAVQPTTSGEMNELQPVAPGSEEPVDSNQPPTENPHENLPDSESPGMSRIRLPRPPRRPVDEAGKAALKVDSVDILIAENGKDHHTFDYEMMERPVDANLVIRRGQPFNLGLKFNRNFDPATDAVSLIFTVADAKMPSPSNGTTIAIPVLNDNSSSLPAGGWWARLVASSQLSIKVQVCTLATSVVGVWKLDVDTKFIPTGTSLSYSLPSRIYLIFNPWCREDLVYLEDEEWKKEYIMADSGLIWRGSHNRMRPCAWNFAQFEKDILECCVYLLSNVGKLTIAGRADPIRVVRAISAAVNSSDDNGVLMGNWSNDYTGGTEPTKWQGSMLILQKYWATKSPVKFGQCWVFSGVTTTVCRALGIPARSITNFSSAHDTHGGLTIDTFIGDDGKVVEELNSDSIWNFHVWNEVWMQRPDLEPGNYGGWQAIDATPQEESDGVYRCGPTSVAAVKRGEVKKAFDTAFHFAEVNADKVYWKFKGNGQPLKLIDKRTDEIGLSISTKAIGKFQREDVTDQYKHKDNSAEEREVVLKALRQCGHLYSRYYLNEALEDVRFDFQLRDDIVIGSPFSAVVTVANRNRSKDYTVEVTLRVDSVLYTGKLKSVIKKEVFQRTIKAGTAQNITLPVSYDEYAPELSDQCAFNIACLANVKETEFEFFSQDDFRVRKPDIAIKAPKEVPLGEQFDVIVSIINPLPKELNGAKFVIEGAGLGVPHKVSVSDKVGPGKEARVVVKMTAAKVGQKTVSAKFYSKELNDVDGYINIDVIDNTTA</sequence>
<dbReference type="InterPro" id="IPR008958">
    <property type="entry name" value="Transglutaminase_C"/>
</dbReference>
<dbReference type="InterPro" id="IPR050779">
    <property type="entry name" value="Transglutaminase"/>
</dbReference>